<dbReference type="AlphaFoldDB" id="A0A2X0P7N7"/>
<keyword evidence="2" id="KW-1185">Reference proteome</keyword>
<gene>
    <name evidence="1" type="primary">BQ5605_C008g05064</name>
    <name evidence="1" type="ORF">BQ5605_C008G05064</name>
</gene>
<accession>A0A2X0P7N7</accession>
<proteinExistence type="predicted"/>
<protein>
    <submittedName>
        <fullName evidence="1">BQ5605_C008g05064 protein</fullName>
    </submittedName>
</protein>
<name>A0A2X0P7N7_9BASI</name>
<sequence>MVLYMHENITARNFGDLGPSINDSAVALMLEAIAEVGSSRAGGEVDEARPVVDEALAGPRPPIGGLLEALAAWAALVARSIRARYAAMMNWPGCSFTIEESNAINSRRTKGDPSVELLSVAIATPNSMSFASSGDRPHAGPVAAIERPNFLFGSLDPVVPNNVPNAYSTDALTSGIGSLFNKLQKSSCTRVRTPRPLASSKSSQI</sequence>
<evidence type="ECO:0000313" key="2">
    <source>
        <dbReference type="Proteomes" id="UP000249464"/>
    </source>
</evidence>
<dbReference type="Proteomes" id="UP000249464">
    <property type="component" value="Unassembled WGS sequence"/>
</dbReference>
<reference evidence="1 2" key="1">
    <citation type="submission" date="2016-11" db="EMBL/GenBank/DDBJ databases">
        <authorList>
            <person name="Jaros S."/>
            <person name="Januszkiewicz K."/>
            <person name="Wedrychowicz H."/>
        </authorList>
    </citation>
    <scope>NUCLEOTIDE SEQUENCE [LARGE SCALE GENOMIC DNA]</scope>
</reference>
<organism evidence="1 2">
    <name type="scientific">Microbotryum silenes-dioicae</name>
    <dbReference type="NCBI Taxonomy" id="796604"/>
    <lineage>
        <taxon>Eukaryota</taxon>
        <taxon>Fungi</taxon>
        <taxon>Dikarya</taxon>
        <taxon>Basidiomycota</taxon>
        <taxon>Pucciniomycotina</taxon>
        <taxon>Microbotryomycetes</taxon>
        <taxon>Microbotryales</taxon>
        <taxon>Microbotryaceae</taxon>
        <taxon>Microbotryum</taxon>
    </lineage>
</organism>
<evidence type="ECO:0000313" key="1">
    <source>
        <dbReference type="EMBL" id="SGY79171.1"/>
    </source>
</evidence>
<dbReference type="EMBL" id="FQNC01000048">
    <property type="protein sequence ID" value="SGY79171.1"/>
    <property type="molecule type" value="Genomic_DNA"/>
</dbReference>